<evidence type="ECO:0000313" key="12">
    <source>
        <dbReference type="Proteomes" id="UP000000267"/>
    </source>
</evidence>
<dbReference type="Proteomes" id="UP000000267">
    <property type="component" value="Unassembled WGS sequence"/>
</dbReference>
<keyword evidence="4" id="KW-0808">Transferase</keyword>
<evidence type="ECO:0000256" key="3">
    <source>
        <dbReference type="ARBA" id="ARBA00012132"/>
    </source>
</evidence>
<dbReference type="OMA" id="MICEKIN"/>
<dbReference type="InParanoid" id="A7TLL8"/>
<organism evidence="12">
    <name type="scientific">Vanderwaltozyma polyspora (strain ATCC 22028 / DSM 70294 / BCRC 21397 / CBS 2163 / NBRC 10782 / NRRL Y-8283 / UCD 57-17)</name>
    <name type="common">Kluyveromyces polysporus</name>
    <dbReference type="NCBI Taxonomy" id="436907"/>
    <lineage>
        <taxon>Eukaryota</taxon>
        <taxon>Fungi</taxon>
        <taxon>Dikarya</taxon>
        <taxon>Ascomycota</taxon>
        <taxon>Saccharomycotina</taxon>
        <taxon>Saccharomycetes</taxon>
        <taxon>Saccharomycetales</taxon>
        <taxon>Saccharomycetaceae</taxon>
        <taxon>Vanderwaltozyma</taxon>
    </lineage>
</organism>
<dbReference type="FunCoup" id="A7TLL8">
    <property type="interactions" value="102"/>
</dbReference>
<feature type="transmembrane region" description="Helical" evidence="10">
    <location>
        <begin position="283"/>
        <end position="301"/>
    </location>
</feature>
<dbReference type="HOGENOM" id="CLU_031307_0_0_1"/>
<dbReference type="GeneID" id="5544981"/>
<dbReference type="GO" id="GO:0043048">
    <property type="term" value="P:dolichyl monophosphate biosynthetic process"/>
    <property type="evidence" value="ECO:0007669"/>
    <property type="project" value="EnsemblFungi"/>
</dbReference>
<dbReference type="PANTHER" id="PTHR13205">
    <property type="entry name" value="TRANSMEMBRANE PROTEIN 15-RELATED"/>
    <property type="match status" value="1"/>
</dbReference>
<feature type="transmembrane region" description="Helical" evidence="10">
    <location>
        <begin position="238"/>
        <end position="256"/>
    </location>
</feature>
<dbReference type="EC" id="2.7.1.108" evidence="3"/>
<dbReference type="KEGG" id="vpo:Kpol_1056p11"/>
<feature type="transmembrane region" description="Helical" evidence="10">
    <location>
        <begin position="313"/>
        <end position="346"/>
    </location>
</feature>
<dbReference type="OrthoDB" id="377083at2759"/>
<accession>A7TLL8</accession>
<comment type="similarity">
    <text evidence="2">Belongs to the polyprenol kinase family.</text>
</comment>
<dbReference type="RefSeq" id="XP_001644668.1">
    <property type="nucleotide sequence ID" value="XM_001644618.1"/>
</dbReference>
<proteinExistence type="inferred from homology"/>
<dbReference type="eggNOG" id="KOG2468">
    <property type="taxonomic scope" value="Eukaryota"/>
</dbReference>
<evidence type="ECO:0000256" key="4">
    <source>
        <dbReference type="ARBA" id="ARBA00022679"/>
    </source>
</evidence>
<keyword evidence="12" id="KW-1185">Reference proteome</keyword>
<keyword evidence="6" id="KW-0418">Kinase</keyword>
<evidence type="ECO:0000256" key="6">
    <source>
        <dbReference type="ARBA" id="ARBA00022777"/>
    </source>
</evidence>
<feature type="transmembrane region" description="Helical" evidence="10">
    <location>
        <begin position="205"/>
        <end position="226"/>
    </location>
</feature>
<reference evidence="11 12" key="1">
    <citation type="journal article" date="2007" name="Proc. Natl. Acad. Sci. U.S.A.">
        <title>Independent sorting-out of thousands of duplicated gene pairs in two yeast species descended from a whole-genome duplication.</title>
        <authorList>
            <person name="Scannell D.R."/>
            <person name="Frank A.C."/>
            <person name="Conant G.C."/>
            <person name="Byrne K.P."/>
            <person name="Woolfit M."/>
            <person name="Wolfe K.H."/>
        </authorList>
    </citation>
    <scope>NUCLEOTIDE SEQUENCE [LARGE SCALE GENOMIC DNA]</scope>
    <source>
        <strain evidence="12">ATCC 22028 / DSM 70294 / BCRC 21397 / CBS 2163 / NBRC 10782 / NRRL Y-8283 / UCD 57-17</strain>
    </source>
</reference>
<feature type="transmembrane region" description="Helical" evidence="10">
    <location>
        <begin position="64"/>
        <end position="86"/>
    </location>
</feature>
<dbReference type="AlphaFoldDB" id="A7TLL8"/>
<name>A7TLL8_VANPO</name>
<evidence type="ECO:0000256" key="10">
    <source>
        <dbReference type="SAM" id="Phobius"/>
    </source>
</evidence>
<evidence type="ECO:0000313" key="11">
    <source>
        <dbReference type="EMBL" id="EDO16810.1"/>
    </source>
</evidence>
<comment type="subcellular location">
    <subcellularLocation>
        <location evidence="1">Endoplasmic reticulum membrane</location>
        <topology evidence="1">Multi-pass membrane protein</topology>
    </subcellularLocation>
</comment>
<evidence type="ECO:0000256" key="8">
    <source>
        <dbReference type="ARBA" id="ARBA00022989"/>
    </source>
</evidence>
<dbReference type="EMBL" id="DS480416">
    <property type="protein sequence ID" value="EDO16810.1"/>
    <property type="molecule type" value="Genomic_DNA"/>
</dbReference>
<gene>
    <name evidence="11" type="ORF">Kpol_1056p11</name>
</gene>
<evidence type="ECO:0000256" key="5">
    <source>
        <dbReference type="ARBA" id="ARBA00022692"/>
    </source>
</evidence>
<dbReference type="GO" id="GO:0005789">
    <property type="term" value="C:endoplasmic reticulum membrane"/>
    <property type="evidence" value="ECO:0007669"/>
    <property type="project" value="UniProtKB-SubCell"/>
</dbReference>
<dbReference type="STRING" id="436907.A7TLL8"/>
<keyword evidence="8 10" id="KW-1133">Transmembrane helix</keyword>
<dbReference type="InterPro" id="IPR032974">
    <property type="entry name" value="Polypren_kinase"/>
</dbReference>
<evidence type="ECO:0000256" key="9">
    <source>
        <dbReference type="ARBA" id="ARBA00023136"/>
    </source>
</evidence>
<dbReference type="PANTHER" id="PTHR13205:SF15">
    <property type="entry name" value="DOLICHOL KINASE"/>
    <property type="match status" value="1"/>
</dbReference>
<keyword evidence="5 10" id="KW-0812">Transmembrane</keyword>
<feature type="transmembrane region" description="Helical" evidence="10">
    <location>
        <begin position="142"/>
        <end position="163"/>
    </location>
</feature>
<evidence type="ECO:0000256" key="7">
    <source>
        <dbReference type="ARBA" id="ARBA00022824"/>
    </source>
</evidence>
<evidence type="ECO:0000256" key="1">
    <source>
        <dbReference type="ARBA" id="ARBA00004477"/>
    </source>
</evidence>
<dbReference type="GO" id="GO:0004168">
    <property type="term" value="F:dolichol kinase activity"/>
    <property type="evidence" value="ECO:0007669"/>
    <property type="project" value="UniProtKB-EC"/>
</dbReference>
<sequence length="500" mass="57119">MVSSTITNHASTLNDRSIQFNEHEVRKDNVVNTIDYNITYLYTDKVIQLSILSLCCYLTLKNDLLFYGLPLLKILIVFTMGSFLSFNNNFNNLWKFDTVYLFLLPLLMSFYFQTDCIFLNTILTFNSFDISYLSKLLLQLYLLYSINGTFTTQVIPIFINSLLCSILAKIGDYKSFDNIDCNLFSIFLTNLLFLNDSKELIYNNLFKALMFSLINVITINYTIIKLLKLTKIEKNFKYLRSVLLSSNILITFPLLVKNLVIEGQDPLIWLINFISTSIDRQKILFTWLLALLILIPNIMMNKSKFSLNTSRKVWHFLIIVLLVYPFKIDPLFVKISLAGSIVLFLIVEYTRYLKLDPIGNQLDLHLRSFTDFRDENGPVIISYIYLIVGVSTPLLLSDSPIGLVGLGIGDSIASIVGKKIGTIKWPGTSKTVEGTVAFILSTMLTCHILKEYLGYFTDISTADLFKICTLSGILEGNSVLNDNILIPTFMLICERIFARQ</sequence>
<evidence type="ECO:0000256" key="2">
    <source>
        <dbReference type="ARBA" id="ARBA00010794"/>
    </source>
</evidence>
<feature type="transmembrane region" description="Helical" evidence="10">
    <location>
        <begin position="98"/>
        <end position="122"/>
    </location>
</feature>
<keyword evidence="9 10" id="KW-0472">Membrane</keyword>
<protein>
    <recommendedName>
        <fullName evidence="3">dolichol kinase</fullName>
        <ecNumber evidence="3">2.7.1.108</ecNumber>
    </recommendedName>
</protein>
<dbReference type="PhylomeDB" id="A7TLL8"/>
<keyword evidence="7" id="KW-0256">Endoplasmic reticulum</keyword>